<gene>
    <name evidence="1" type="ORF">MRATA1EN22A_LOCUS1635</name>
</gene>
<proteinExistence type="predicted"/>
<evidence type="ECO:0000313" key="2">
    <source>
        <dbReference type="Proteomes" id="UP001162501"/>
    </source>
</evidence>
<protein>
    <submittedName>
        <fullName evidence="1">Uncharacterized protein</fullName>
    </submittedName>
</protein>
<dbReference type="Proteomes" id="UP001162501">
    <property type="component" value="Chromosome 10"/>
</dbReference>
<accession>A0AC59Y537</accession>
<name>A0AC59Y537_RANTA</name>
<evidence type="ECO:0000313" key="1">
    <source>
        <dbReference type="EMBL" id="CAM9374540.1"/>
    </source>
</evidence>
<dbReference type="EMBL" id="OX596094">
    <property type="protein sequence ID" value="CAM9374540.1"/>
    <property type="molecule type" value="Genomic_DNA"/>
</dbReference>
<reference evidence="1" key="1">
    <citation type="submission" date="2023-05" db="EMBL/GenBank/DDBJ databases">
        <authorList>
            <consortium name="ELIXIR-Norway"/>
        </authorList>
    </citation>
    <scope>NUCLEOTIDE SEQUENCE</scope>
</reference>
<organism evidence="1 2">
    <name type="scientific">Rangifer tarandus platyrhynchus</name>
    <name type="common">Svalbard reindeer</name>
    <dbReference type="NCBI Taxonomy" id="3082113"/>
    <lineage>
        <taxon>Eukaryota</taxon>
        <taxon>Metazoa</taxon>
        <taxon>Chordata</taxon>
        <taxon>Craniata</taxon>
        <taxon>Vertebrata</taxon>
        <taxon>Euteleostomi</taxon>
        <taxon>Mammalia</taxon>
        <taxon>Eutheria</taxon>
        <taxon>Laurasiatheria</taxon>
        <taxon>Artiodactyla</taxon>
        <taxon>Ruminantia</taxon>
        <taxon>Pecora</taxon>
        <taxon>Cervidae</taxon>
        <taxon>Odocoileinae</taxon>
        <taxon>Rangifer</taxon>
    </lineage>
</organism>
<sequence>MNTDVRNICSGRELKASTVVVEFLCWPTSVSSTSACPVCLYSYYMALVQDVHAVPAVNHVHCQTFLVKEPVCLTQCRHSVMAALCSTIISAHFMGLPSFESPAVRQPRVLEEWQQMVAEAMVMAGRGYPRPATPHFHHCAGCNTAAWRPLSAPASAGCLILRPLSGQISRESSKSTGPQLLHEGLSPDPWQ</sequence>
<reference evidence="1" key="2">
    <citation type="submission" date="2025-03" db="EMBL/GenBank/DDBJ databases">
        <authorList>
            <consortium name="ELIXIR-Norway"/>
            <consortium name="Elixir Norway"/>
        </authorList>
    </citation>
    <scope>NUCLEOTIDE SEQUENCE</scope>
</reference>